<evidence type="ECO:0000313" key="9">
    <source>
        <dbReference type="Ensembl" id="ENSCINP00000010150.3"/>
    </source>
</evidence>
<keyword evidence="2" id="KW-0808">Transferase</keyword>
<evidence type="ECO:0000256" key="5">
    <source>
        <dbReference type="ARBA" id="ARBA00022840"/>
    </source>
</evidence>
<evidence type="ECO:0000259" key="8">
    <source>
        <dbReference type="PROSITE" id="PS50011"/>
    </source>
</evidence>
<dbReference type="GO" id="GO:0034501">
    <property type="term" value="P:protein localization to kinetochore"/>
    <property type="evidence" value="ECO:0000318"/>
    <property type="project" value="GO_Central"/>
</dbReference>
<dbReference type="FunFam" id="3.30.200.20:FF:000131">
    <property type="entry name" value="Dual specificity protein kinase TTK"/>
    <property type="match status" value="1"/>
</dbReference>
<organism evidence="9 10">
    <name type="scientific">Ciona intestinalis</name>
    <name type="common">Transparent sea squirt</name>
    <name type="synonym">Ascidia intestinalis</name>
    <dbReference type="NCBI Taxonomy" id="7719"/>
    <lineage>
        <taxon>Eukaryota</taxon>
        <taxon>Metazoa</taxon>
        <taxon>Chordata</taxon>
        <taxon>Tunicata</taxon>
        <taxon>Ascidiacea</taxon>
        <taxon>Phlebobranchia</taxon>
        <taxon>Cionidae</taxon>
        <taxon>Ciona</taxon>
    </lineage>
</organism>
<feature type="compositionally biased region" description="Polar residues" evidence="7">
    <location>
        <begin position="234"/>
        <end position="252"/>
    </location>
</feature>
<evidence type="ECO:0000256" key="3">
    <source>
        <dbReference type="ARBA" id="ARBA00022741"/>
    </source>
</evidence>
<dbReference type="PANTHER" id="PTHR22974:SF21">
    <property type="entry name" value="DUAL SPECIFICITY PROTEIN KINASE TTK"/>
    <property type="match status" value="1"/>
</dbReference>
<dbReference type="InterPro" id="IPR008271">
    <property type="entry name" value="Ser/Thr_kinase_AS"/>
</dbReference>
<dbReference type="AlphaFoldDB" id="F7AQH5"/>
<keyword evidence="5 6" id="KW-0067">ATP-binding</keyword>
<dbReference type="HOGENOM" id="CLU_417139_0_0_1"/>
<name>F7AQH5_CIOIN</name>
<feature type="compositionally biased region" description="Polar residues" evidence="7">
    <location>
        <begin position="356"/>
        <end position="377"/>
    </location>
</feature>
<keyword evidence="4" id="KW-0418">Kinase</keyword>
<dbReference type="InParanoid" id="F7AQH5"/>
<dbReference type="Ensembl" id="ENSCINT00000010150.3">
    <property type="protein sequence ID" value="ENSCINP00000010150.3"/>
    <property type="gene ID" value="ENSCING00000004929.3"/>
</dbReference>
<dbReference type="InterPro" id="IPR000719">
    <property type="entry name" value="Prot_kinase_dom"/>
</dbReference>
<dbReference type="GO" id="GO:0005634">
    <property type="term" value="C:nucleus"/>
    <property type="evidence" value="ECO:0000318"/>
    <property type="project" value="GO_Central"/>
</dbReference>
<keyword evidence="1" id="KW-0723">Serine/threonine-protein kinase</keyword>
<dbReference type="SUPFAM" id="SSF56112">
    <property type="entry name" value="Protein kinase-like (PK-like)"/>
    <property type="match status" value="1"/>
</dbReference>
<dbReference type="PANTHER" id="PTHR22974">
    <property type="entry name" value="MIXED LINEAGE PROTEIN KINASE"/>
    <property type="match status" value="1"/>
</dbReference>
<dbReference type="Gene3D" id="3.30.200.20">
    <property type="entry name" value="Phosphorylase Kinase, domain 1"/>
    <property type="match status" value="1"/>
</dbReference>
<protein>
    <submittedName>
        <fullName evidence="9">Dual specificity protein kinase TTK-like</fullName>
    </submittedName>
</protein>
<keyword evidence="10" id="KW-1185">Reference proteome</keyword>
<dbReference type="GO" id="GO:0004712">
    <property type="term" value="F:protein serine/threonine/tyrosine kinase activity"/>
    <property type="evidence" value="ECO:0000318"/>
    <property type="project" value="GO_Central"/>
</dbReference>
<evidence type="ECO:0000256" key="2">
    <source>
        <dbReference type="ARBA" id="ARBA00022679"/>
    </source>
</evidence>
<dbReference type="FunCoup" id="F7AQH5">
    <property type="interactions" value="50"/>
</dbReference>
<feature type="domain" description="Protein kinase" evidence="8">
    <location>
        <begin position="418"/>
        <end position="658"/>
    </location>
</feature>
<feature type="region of interest" description="Disordered" evidence="7">
    <location>
        <begin position="234"/>
        <end position="256"/>
    </location>
</feature>
<dbReference type="OMA" id="TECNEKV"/>
<dbReference type="GO" id="GO:0007094">
    <property type="term" value="P:mitotic spindle assembly checkpoint signaling"/>
    <property type="evidence" value="ECO:0000318"/>
    <property type="project" value="GO_Central"/>
</dbReference>
<keyword evidence="3 6" id="KW-0547">Nucleotide-binding</keyword>
<dbReference type="GeneTree" id="ENSGT00950000182984"/>
<accession>F7AQH5</accession>
<dbReference type="SMART" id="SM00220">
    <property type="entry name" value="S_TKc"/>
    <property type="match status" value="1"/>
</dbReference>
<reference evidence="10" key="1">
    <citation type="journal article" date="2002" name="Science">
        <title>The draft genome of Ciona intestinalis: insights into chordate and vertebrate origins.</title>
        <authorList>
            <person name="Dehal P."/>
            <person name="Satou Y."/>
            <person name="Campbell R.K."/>
            <person name="Chapman J."/>
            <person name="Degnan B."/>
            <person name="De Tomaso A."/>
            <person name="Davidson B."/>
            <person name="Di Gregorio A."/>
            <person name="Gelpke M."/>
            <person name="Goodstein D.M."/>
            <person name="Harafuji N."/>
            <person name="Hastings K.E."/>
            <person name="Ho I."/>
            <person name="Hotta K."/>
            <person name="Huang W."/>
            <person name="Kawashima T."/>
            <person name="Lemaire P."/>
            <person name="Martinez D."/>
            <person name="Meinertzhagen I.A."/>
            <person name="Necula S."/>
            <person name="Nonaka M."/>
            <person name="Putnam N."/>
            <person name="Rash S."/>
            <person name="Saiga H."/>
            <person name="Satake M."/>
            <person name="Terry A."/>
            <person name="Yamada L."/>
            <person name="Wang H.G."/>
            <person name="Awazu S."/>
            <person name="Azumi K."/>
            <person name="Boore J."/>
            <person name="Branno M."/>
            <person name="Chin-Bow S."/>
            <person name="DeSantis R."/>
            <person name="Doyle S."/>
            <person name="Francino P."/>
            <person name="Keys D.N."/>
            <person name="Haga S."/>
            <person name="Hayashi H."/>
            <person name="Hino K."/>
            <person name="Imai K.S."/>
            <person name="Inaba K."/>
            <person name="Kano S."/>
            <person name="Kobayashi K."/>
            <person name="Kobayashi M."/>
            <person name="Lee B.I."/>
            <person name="Makabe K.W."/>
            <person name="Manohar C."/>
            <person name="Matassi G."/>
            <person name="Medina M."/>
            <person name="Mochizuki Y."/>
            <person name="Mount S."/>
            <person name="Morishita T."/>
            <person name="Miura S."/>
            <person name="Nakayama A."/>
            <person name="Nishizaka S."/>
            <person name="Nomoto H."/>
            <person name="Ohta F."/>
            <person name="Oishi K."/>
            <person name="Rigoutsos I."/>
            <person name="Sano M."/>
            <person name="Sasaki A."/>
            <person name="Sasakura Y."/>
            <person name="Shoguchi E."/>
            <person name="Shin-i T."/>
            <person name="Spagnuolo A."/>
            <person name="Stainier D."/>
            <person name="Suzuki M.M."/>
            <person name="Tassy O."/>
            <person name="Takatori N."/>
            <person name="Tokuoka M."/>
            <person name="Yagi K."/>
            <person name="Yoshizaki F."/>
            <person name="Wada S."/>
            <person name="Zhang C."/>
            <person name="Hyatt P.D."/>
            <person name="Larimer F."/>
            <person name="Detter C."/>
            <person name="Doggett N."/>
            <person name="Glavina T."/>
            <person name="Hawkins T."/>
            <person name="Richardson P."/>
            <person name="Lucas S."/>
            <person name="Kohara Y."/>
            <person name="Levine M."/>
            <person name="Satoh N."/>
            <person name="Rokhsar D.S."/>
        </authorList>
    </citation>
    <scope>NUCLEOTIDE SEQUENCE [LARGE SCALE GENOMIC DNA]</scope>
</reference>
<feature type="region of interest" description="Disordered" evidence="7">
    <location>
        <begin position="330"/>
        <end position="393"/>
    </location>
</feature>
<evidence type="ECO:0000256" key="7">
    <source>
        <dbReference type="SAM" id="MobiDB-lite"/>
    </source>
</evidence>
<dbReference type="GO" id="GO:0007059">
    <property type="term" value="P:chromosome segregation"/>
    <property type="evidence" value="ECO:0000318"/>
    <property type="project" value="GO_Central"/>
</dbReference>
<evidence type="ECO:0000313" key="10">
    <source>
        <dbReference type="Proteomes" id="UP000008144"/>
    </source>
</evidence>
<evidence type="ECO:0000256" key="4">
    <source>
        <dbReference type="ARBA" id="ARBA00022777"/>
    </source>
</evidence>
<dbReference type="GO" id="GO:0033316">
    <property type="term" value="P:meiotic spindle assembly checkpoint signaling"/>
    <property type="evidence" value="ECO:0000318"/>
    <property type="project" value="GO_Central"/>
</dbReference>
<dbReference type="STRING" id="7719.ENSCINP00000010150"/>
<dbReference type="GO" id="GO:0004674">
    <property type="term" value="F:protein serine/threonine kinase activity"/>
    <property type="evidence" value="ECO:0000318"/>
    <property type="project" value="GO_Central"/>
</dbReference>
<proteinExistence type="predicted"/>
<gene>
    <name evidence="9" type="primary">LOC100176899</name>
</gene>
<sequence>MASQFTTEGLGDNPDKWFSMLQSCLNLQNGEEKNNLLKQIFVTANRSLTAEKHKTSEIYAKILAEEAAFVGSTNVNKGRNMFKHAVYVCRTIPIIHLTYAQFEVRNGHFDKALHILEFGKMVTGCKLLFEQAISKLENGYVKFNSTLSMDLNQATPLKNITNTECNEKVTECQKRSYTDTALKTPPSYRFRALDTKYYDIKTPSPPIIFRLKMSPTNTFPNRFTFNMPTSISKSSVTNFTPTPASATKTTGLTKGPQRVLRSLKSSLENADNDKEHDIGTHQTPYSLKHHPLVSNVEPQIPDSPKPPVIIDPSPINPPTPIIPLKKEIFPYPSKQTPQPKLTPNPPKNLGTLNPEIRQNPSKSTPMKTDTSNLNHNSMPPPKKFPPQRVPCSKPAEPQNGLHTWFNPNSAICVNNKHYLVIRELGEGGSSKVLQVFCAETKAILALKKVSLKDCDESTKNEFTNEIEFLLKLRNNPHIVHLYDFELTPDFIHLVMECGSTDLAKLLHSHKTQNSRLEVYEIIYFWKKMLLAVQTIHKHGVIHRDLKPANFLLVKGNLKLIDFGISNAINADATSVIKETQCGTLNYMAPEAILDMSGGYNPDSPKFKISPMADVWSLGCILYSMLYGCTPFQHIKHQLLKLNAITNDQHRIEFPPFKD</sequence>
<dbReference type="PROSITE" id="PS00108">
    <property type="entry name" value="PROTEIN_KINASE_ST"/>
    <property type="match status" value="1"/>
</dbReference>
<dbReference type="Gene3D" id="1.10.510.10">
    <property type="entry name" value="Transferase(Phosphotransferase) domain 1"/>
    <property type="match status" value="1"/>
</dbReference>
<feature type="compositionally biased region" description="Pro residues" evidence="7">
    <location>
        <begin position="378"/>
        <end position="388"/>
    </location>
</feature>
<evidence type="ECO:0000256" key="6">
    <source>
        <dbReference type="PROSITE-ProRule" id="PRU10141"/>
    </source>
</evidence>
<dbReference type="Gene3D" id="1.25.40.10">
    <property type="entry name" value="Tetratricopeptide repeat domain"/>
    <property type="match status" value="1"/>
</dbReference>
<dbReference type="InterPro" id="IPR017441">
    <property type="entry name" value="Protein_kinase_ATP_BS"/>
</dbReference>
<dbReference type="Proteomes" id="UP000008144">
    <property type="component" value="Unassembled WGS sequence"/>
</dbReference>
<dbReference type="Pfam" id="PF00069">
    <property type="entry name" value="Pkinase"/>
    <property type="match status" value="1"/>
</dbReference>
<dbReference type="PROSITE" id="PS00107">
    <property type="entry name" value="PROTEIN_KINASE_ATP"/>
    <property type="match status" value="1"/>
</dbReference>
<evidence type="ECO:0000256" key="1">
    <source>
        <dbReference type="ARBA" id="ARBA00022527"/>
    </source>
</evidence>
<reference evidence="9" key="2">
    <citation type="submission" date="2025-08" db="UniProtKB">
        <authorList>
            <consortium name="Ensembl"/>
        </authorList>
    </citation>
    <scope>IDENTIFICATION</scope>
</reference>
<reference evidence="9" key="3">
    <citation type="submission" date="2025-09" db="UniProtKB">
        <authorList>
            <consortium name="Ensembl"/>
        </authorList>
    </citation>
    <scope>IDENTIFICATION</scope>
</reference>
<feature type="binding site" evidence="6">
    <location>
        <position position="447"/>
    </location>
    <ligand>
        <name>ATP</name>
        <dbReference type="ChEBI" id="CHEBI:30616"/>
    </ligand>
</feature>
<dbReference type="GO" id="GO:0005524">
    <property type="term" value="F:ATP binding"/>
    <property type="evidence" value="ECO:0007669"/>
    <property type="project" value="UniProtKB-UniRule"/>
</dbReference>
<dbReference type="InterPro" id="IPR011009">
    <property type="entry name" value="Kinase-like_dom_sf"/>
</dbReference>
<dbReference type="PROSITE" id="PS50011">
    <property type="entry name" value="PROTEIN_KINASE_DOM"/>
    <property type="match status" value="1"/>
</dbReference>
<dbReference type="GO" id="GO:0000776">
    <property type="term" value="C:kinetochore"/>
    <property type="evidence" value="ECO:0000318"/>
    <property type="project" value="GO_Central"/>
</dbReference>
<dbReference type="InterPro" id="IPR011990">
    <property type="entry name" value="TPR-like_helical_dom_sf"/>
</dbReference>